<dbReference type="AlphaFoldDB" id="A0A318I7C4"/>
<keyword evidence="3" id="KW-1185">Reference proteome</keyword>
<dbReference type="PANTHER" id="PTHR43344:SF14">
    <property type="entry name" value="HAD-IB FAMILY HYDROLASE"/>
    <property type="match status" value="1"/>
</dbReference>
<dbReference type="GO" id="GO:0036424">
    <property type="term" value="F:L-phosphoserine phosphatase activity"/>
    <property type="evidence" value="ECO:0007669"/>
    <property type="project" value="TreeGrafter"/>
</dbReference>
<reference evidence="2 3" key="1">
    <citation type="submission" date="2018-05" db="EMBL/GenBank/DDBJ databases">
        <title>Genomic Encyclopedia of Type Strains, Phase I: the one thousand microbial genomes (KMG-I) project.</title>
        <authorList>
            <person name="Kyrpides N."/>
        </authorList>
    </citation>
    <scope>NUCLEOTIDE SEQUENCE [LARGE SCALE GENOMIC DNA]</scope>
    <source>
        <strain evidence="2 3">DSM 15611</strain>
    </source>
</reference>
<protein>
    <submittedName>
        <fullName evidence="2">HAD superfamily hydrolase (TIGR01490 family)</fullName>
    </submittedName>
</protein>
<keyword evidence="1" id="KW-1133">Transmembrane helix</keyword>
<keyword evidence="2" id="KW-0378">Hydrolase</keyword>
<dbReference type="InterPro" id="IPR023214">
    <property type="entry name" value="HAD_sf"/>
</dbReference>
<dbReference type="Proteomes" id="UP000248314">
    <property type="component" value="Unassembled WGS sequence"/>
</dbReference>
<feature type="transmembrane region" description="Helical" evidence="1">
    <location>
        <begin position="39"/>
        <end position="59"/>
    </location>
</feature>
<sequence>MGLNGLYFMNYRVSLFDFDGTLTTLDTLPAFIVHAVGRWRMLVGFGLFLPLIVLMKLHLYANGRTKERLFAHFFKGMTLETFDAHCQSFAKNNAHILRPLGLKAIETSLQRGENVLIVSASITNWVLPFFSKLPQVQVIGTQIAVKEGKLTGRFASPNCHGAEKVRRVEHLFTPRELYYITAYGDSQGDKEMLAYADEQHYKPFRTK</sequence>
<keyword evidence="1" id="KW-0812">Transmembrane</keyword>
<evidence type="ECO:0000256" key="1">
    <source>
        <dbReference type="SAM" id="Phobius"/>
    </source>
</evidence>
<dbReference type="GO" id="GO:0005737">
    <property type="term" value="C:cytoplasm"/>
    <property type="evidence" value="ECO:0007669"/>
    <property type="project" value="TreeGrafter"/>
</dbReference>
<name>A0A318I7C4_9BACT</name>
<dbReference type="Gene3D" id="3.40.50.1000">
    <property type="entry name" value="HAD superfamily/HAD-like"/>
    <property type="match status" value="1"/>
</dbReference>
<comment type="caution">
    <text evidence="2">The sequence shown here is derived from an EMBL/GenBank/DDBJ whole genome shotgun (WGS) entry which is preliminary data.</text>
</comment>
<accession>A0A318I7C4</accession>
<dbReference type="InterPro" id="IPR036412">
    <property type="entry name" value="HAD-like_sf"/>
</dbReference>
<keyword evidence="1" id="KW-0472">Membrane</keyword>
<dbReference type="EMBL" id="QJJX01000006">
    <property type="protein sequence ID" value="PXX23377.1"/>
    <property type="molecule type" value="Genomic_DNA"/>
</dbReference>
<dbReference type="NCBIfam" id="TIGR01488">
    <property type="entry name" value="HAD-SF-IB"/>
    <property type="match status" value="1"/>
</dbReference>
<dbReference type="GO" id="GO:0000287">
    <property type="term" value="F:magnesium ion binding"/>
    <property type="evidence" value="ECO:0007669"/>
    <property type="project" value="TreeGrafter"/>
</dbReference>
<organism evidence="2 3">
    <name type="scientific">Hoylesella shahii DSM 15611 = JCM 12083</name>
    <dbReference type="NCBI Taxonomy" id="1122991"/>
    <lineage>
        <taxon>Bacteria</taxon>
        <taxon>Pseudomonadati</taxon>
        <taxon>Bacteroidota</taxon>
        <taxon>Bacteroidia</taxon>
        <taxon>Bacteroidales</taxon>
        <taxon>Prevotellaceae</taxon>
        <taxon>Hoylesella</taxon>
    </lineage>
</organism>
<evidence type="ECO:0000313" key="2">
    <source>
        <dbReference type="EMBL" id="PXX23377.1"/>
    </source>
</evidence>
<dbReference type="Gene3D" id="1.20.1440.100">
    <property type="entry name" value="SG protein - dephosphorylation function"/>
    <property type="match status" value="1"/>
</dbReference>
<dbReference type="GO" id="GO:0006564">
    <property type="term" value="P:L-serine biosynthetic process"/>
    <property type="evidence" value="ECO:0007669"/>
    <property type="project" value="TreeGrafter"/>
</dbReference>
<dbReference type="STRING" id="1122991.GCA_000613445_02876"/>
<dbReference type="SUPFAM" id="SSF56784">
    <property type="entry name" value="HAD-like"/>
    <property type="match status" value="1"/>
</dbReference>
<evidence type="ECO:0000313" key="3">
    <source>
        <dbReference type="Proteomes" id="UP000248314"/>
    </source>
</evidence>
<gene>
    <name evidence="2" type="ORF">EJ73_00726</name>
</gene>
<dbReference type="InterPro" id="IPR050582">
    <property type="entry name" value="HAD-like_SerB"/>
</dbReference>
<proteinExistence type="predicted"/>
<dbReference type="Pfam" id="PF12710">
    <property type="entry name" value="HAD"/>
    <property type="match status" value="1"/>
</dbReference>
<dbReference type="PANTHER" id="PTHR43344">
    <property type="entry name" value="PHOSPHOSERINE PHOSPHATASE"/>
    <property type="match status" value="1"/>
</dbReference>